<protein>
    <recommendedName>
        <fullName evidence="3">AAA ATPase domain-containing protein</fullName>
    </recommendedName>
</protein>
<reference evidence="1 2" key="1">
    <citation type="submission" date="2017-04" db="EMBL/GenBank/DDBJ databases">
        <authorList>
            <person name="Afonso C.L."/>
            <person name="Miller P.J."/>
            <person name="Scott M.A."/>
            <person name="Spackman E."/>
            <person name="Goraichik I."/>
            <person name="Dimitrov K.M."/>
            <person name="Suarez D.L."/>
            <person name="Swayne D.E."/>
        </authorList>
    </citation>
    <scope>NUCLEOTIDE SEQUENCE [LARGE SCALE GENOMIC DNA]</scope>
    <source>
        <strain evidence="1 2">11</strain>
    </source>
</reference>
<evidence type="ECO:0000313" key="2">
    <source>
        <dbReference type="Proteomes" id="UP000193834"/>
    </source>
</evidence>
<dbReference type="Gene3D" id="3.40.50.300">
    <property type="entry name" value="P-loop containing nucleotide triphosphate hydrolases"/>
    <property type="match status" value="1"/>
</dbReference>
<dbReference type="Proteomes" id="UP000193834">
    <property type="component" value="Unassembled WGS sequence"/>
</dbReference>
<evidence type="ECO:0000313" key="1">
    <source>
        <dbReference type="EMBL" id="SMG34636.1"/>
    </source>
</evidence>
<name>A0A1X7K1S3_9BACL</name>
<keyword evidence="2" id="KW-1185">Reference proteome</keyword>
<proteinExistence type="predicted"/>
<sequence>MTSTHRLTRPNQTKPFIGRTMELNIFEEWLHHPEAPLRIFHLSGMGGIGKSTLMNEMISIAKQHRTIPIWLDGRSCMQTPVGFLDYIGSTLRLELWNQEPSHPLEPLFSAHNEQRFLLCIDNYEHLSLLEGWLIHVFFPKLPSVGVAIVLASRGGLSSIWKTDRIWASHLVELELAHFTTEETCDYIISRVGAIHEEWIRELTRASNGHPLALALAVEEMIKHNALSPSDKMIVSQSISAHLLRELTTSELEPLIDALLVLLHANQELLSLFLEQEVSKEQYRTLQDMSFIKNGPEGLALHDLARMHLIQDFKLREPQRLQTLRGRAVSILHQAFTKAERSKRRELAARILILCKDALQFDRMYADLTFEPLLSSAEAMDTADLPVLHRILEQWCEYSIDAWQSKLYHQFLDDLAIHSPESIVVIRDSTGQAIAMFINVLLYDQTSLLLKKYFADELAECCSTEELSCNPDQADTYYAVLGAAVKDYSMLSREELVGLLTLDRLSLLGDGARAVLVATNPDLKRLLQQLGFKLRPTRTRKCDTSYARADVLELDLRNDGFGEWITSFFPEIMKQQAVNAVVPHPLSISEVRKLFTSLYRPAELIRFLPFFSAMKEPSELQKYLLSLLQHDALGLSEQDRLILKCTYCVHPGNAVAAATDCNMSRATYYRHLQKALSNVTVLLQGLAVP</sequence>
<dbReference type="AlphaFoldDB" id="A0A1X7K1S3"/>
<dbReference type="SUPFAM" id="SSF52540">
    <property type="entry name" value="P-loop containing nucleoside triphosphate hydrolases"/>
    <property type="match status" value="1"/>
</dbReference>
<accession>A0A1X7K1S3</accession>
<dbReference type="PRINTS" id="PR00364">
    <property type="entry name" value="DISEASERSIST"/>
</dbReference>
<organism evidence="1 2">
    <name type="scientific">Paenibacillus aquistagni</name>
    <dbReference type="NCBI Taxonomy" id="1852522"/>
    <lineage>
        <taxon>Bacteria</taxon>
        <taxon>Bacillati</taxon>
        <taxon>Bacillota</taxon>
        <taxon>Bacilli</taxon>
        <taxon>Bacillales</taxon>
        <taxon>Paenibacillaceae</taxon>
        <taxon>Paenibacillus</taxon>
    </lineage>
</organism>
<gene>
    <name evidence="1" type="ORF">SAMN06295960_1958</name>
</gene>
<evidence type="ECO:0008006" key="3">
    <source>
        <dbReference type="Google" id="ProtNLM"/>
    </source>
</evidence>
<dbReference type="RefSeq" id="WP_085494191.1">
    <property type="nucleotide sequence ID" value="NZ_FXAZ01000002.1"/>
</dbReference>
<dbReference type="STRING" id="1852522.SAMN06295960_1958"/>
<dbReference type="InterPro" id="IPR027417">
    <property type="entry name" value="P-loop_NTPase"/>
</dbReference>
<dbReference type="OrthoDB" id="2647228at2"/>
<dbReference type="EMBL" id="FXAZ01000002">
    <property type="protein sequence ID" value="SMG34636.1"/>
    <property type="molecule type" value="Genomic_DNA"/>
</dbReference>